<keyword evidence="3" id="KW-1185">Reference proteome</keyword>
<feature type="region of interest" description="Disordered" evidence="1">
    <location>
        <begin position="114"/>
        <end position="135"/>
    </location>
</feature>
<name>A0AAQ3T9F3_PASNO</name>
<dbReference type="InterPro" id="IPR003882">
    <property type="entry name" value="Pistil_extensin"/>
</dbReference>
<reference evidence="2 3" key="1">
    <citation type="submission" date="2024-02" db="EMBL/GenBank/DDBJ databases">
        <title>High-quality chromosome-scale genome assembly of Pensacola bahiagrass (Paspalum notatum Flugge var. saurae).</title>
        <authorList>
            <person name="Vega J.M."/>
            <person name="Podio M."/>
            <person name="Orjuela J."/>
            <person name="Siena L.A."/>
            <person name="Pessino S.C."/>
            <person name="Combes M.C."/>
            <person name="Mariac C."/>
            <person name="Albertini E."/>
            <person name="Pupilli F."/>
            <person name="Ortiz J.P.A."/>
            <person name="Leblanc O."/>
        </authorList>
    </citation>
    <scope>NUCLEOTIDE SEQUENCE [LARGE SCALE GENOMIC DNA]</scope>
    <source>
        <strain evidence="2">R1</strain>
        <tissue evidence="2">Leaf</tissue>
    </source>
</reference>
<dbReference type="AlphaFoldDB" id="A0AAQ3T9F3"/>
<feature type="compositionally biased region" description="Pro residues" evidence="1">
    <location>
        <begin position="54"/>
        <end position="69"/>
    </location>
</feature>
<gene>
    <name evidence="2" type="ORF">U9M48_018111</name>
</gene>
<accession>A0AAQ3T9F3</accession>
<proteinExistence type="predicted"/>
<dbReference type="EMBL" id="CP144748">
    <property type="protein sequence ID" value="WVZ69305.1"/>
    <property type="molecule type" value="Genomic_DNA"/>
</dbReference>
<feature type="compositionally biased region" description="Pro residues" evidence="1">
    <location>
        <begin position="20"/>
        <end position="37"/>
    </location>
</feature>
<evidence type="ECO:0000256" key="1">
    <source>
        <dbReference type="SAM" id="MobiDB-lite"/>
    </source>
</evidence>
<feature type="region of interest" description="Disordered" evidence="1">
    <location>
        <begin position="174"/>
        <end position="225"/>
    </location>
</feature>
<evidence type="ECO:0000313" key="2">
    <source>
        <dbReference type="EMBL" id="WVZ69303.1"/>
    </source>
</evidence>
<dbReference type="PRINTS" id="PR01218">
    <property type="entry name" value="PSTLEXTENSIN"/>
</dbReference>
<dbReference type="Proteomes" id="UP001341281">
    <property type="component" value="Chromosome 04"/>
</dbReference>
<feature type="region of interest" description="Disordered" evidence="1">
    <location>
        <begin position="1"/>
        <end position="99"/>
    </location>
</feature>
<evidence type="ECO:0000313" key="3">
    <source>
        <dbReference type="Proteomes" id="UP001341281"/>
    </source>
</evidence>
<dbReference type="EMBL" id="CP144748">
    <property type="protein sequence ID" value="WVZ69303.1"/>
    <property type="molecule type" value="Genomic_DNA"/>
</dbReference>
<organism evidence="2 3">
    <name type="scientific">Paspalum notatum var. saurae</name>
    <dbReference type="NCBI Taxonomy" id="547442"/>
    <lineage>
        <taxon>Eukaryota</taxon>
        <taxon>Viridiplantae</taxon>
        <taxon>Streptophyta</taxon>
        <taxon>Embryophyta</taxon>
        <taxon>Tracheophyta</taxon>
        <taxon>Spermatophyta</taxon>
        <taxon>Magnoliopsida</taxon>
        <taxon>Liliopsida</taxon>
        <taxon>Poales</taxon>
        <taxon>Poaceae</taxon>
        <taxon>PACMAD clade</taxon>
        <taxon>Panicoideae</taxon>
        <taxon>Andropogonodae</taxon>
        <taxon>Paspaleae</taxon>
        <taxon>Paspalinae</taxon>
        <taxon>Paspalum</taxon>
    </lineage>
</organism>
<sequence length="241" mass="24648">MPRTRAPPRSSRRRDALPSPTAPVPPVGVASPPPAAPPANVASLHSRGRRLLPPAAPAPPAGTPAPPSGRPASELQGRTAGHSHSHSHSHSQSGPHPTVVLRSASLLLCSLTSSCSPAQRVPTPPSPTGHSWSPYFTGSNLPTRLGASSSLAPLPTSPALASLSSSATSLLPENRVSCARPRSAPPPRVEHHATRRGRARPPPDPSAACSAARRPALEAGATASGAEIRPNVNWGFSSLLI</sequence>
<protein>
    <submittedName>
        <fullName evidence="2">Uncharacterized protein</fullName>
    </submittedName>
</protein>